<organism evidence="2">
    <name type="scientific">Pectinophora gossypiella</name>
    <name type="common">Cotton pink bollworm</name>
    <name type="synonym">Depressaria gossypiella</name>
    <dbReference type="NCBI Taxonomy" id="13191"/>
    <lineage>
        <taxon>Eukaryota</taxon>
        <taxon>Metazoa</taxon>
        <taxon>Ecdysozoa</taxon>
        <taxon>Arthropoda</taxon>
        <taxon>Hexapoda</taxon>
        <taxon>Insecta</taxon>
        <taxon>Pterygota</taxon>
        <taxon>Neoptera</taxon>
        <taxon>Endopterygota</taxon>
        <taxon>Lepidoptera</taxon>
        <taxon>Glossata</taxon>
        <taxon>Ditrysia</taxon>
        <taxon>Gelechioidea</taxon>
        <taxon>Gelechiidae</taxon>
        <taxon>Apatetrinae</taxon>
        <taxon>Pectinophora</taxon>
    </lineage>
</organism>
<protein>
    <recommendedName>
        <fullName evidence="3">VWFA domain-containing protein</fullName>
    </recommendedName>
</protein>
<evidence type="ECO:0008006" key="3">
    <source>
        <dbReference type="Google" id="ProtNLM"/>
    </source>
</evidence>
<evidence type="ECO:0000256" key="1">
    <source>
        <dbReference type="SAM" id="SignalP"/>
    </source>
</evidence>
<feature type="signal peptide" evidence="1">
    <location>
        <begin position="1"/>
        <end position="18"/>
    </location>
</feature>
<gene>
    <name evidence="2" type="ORF">g.18850</name>
</gene>
<proteinExistence type="predicted"/>
<reference evidence="2" key="1">
    <citation type="submission" date="2015-09" db="EMBL/GenBank/DDBJ databases">
        <title>De novo assembly of Pectinophora gossypiella (Pink Bollworm) gut transcriptome.</title>
        <authorList>
            <person name="Tassone E.E."/>
        </authorList>
    </citation>
    <scope>NUCLEOTIDE SEQUENCE</scope>
</reference>
<dbReference type="EMBL" id="GDQN01007103">
    <property type="protein sequence ID" value="JAT83951.1"/>
    <property type="molecule type" value="Transcribed_RNA"/>
</dbReference>
<feature type="chain" id="PRO_5009115386" description="VWFA domain-containing protein" evidence="1">
    <location>
        <begin position="19"/>
        <end position="790"/>
    </location>
</feature>
<dbReference type="AlphaFoldDB" id="A0A1E1WAR7"/>
<keyword evidence="1" id="KW-0732">Signal</keyword>
<name>A0A1E1WAR7_PECGO</name>
<dbReference type="OrthoDB" id="549017at2759"/>
<evidence type="ECO:0000313" key="2">
    <source>
        <dbReference type="EMBL" id="JAT83951.1"/>
    </source>
</evidence>
<sequence>MKLFHLILIPCCLLLVHGAILPSIPSHLLECYRSSGPRPGAPRRLDVLLSLIKKLELNSQLDMRMFSASLLRSLRLDGIERSSVIETEFILPYRASAFQFHKYKVLMDLFLPSQNLLEVDSILTSEEKCLLHRMLSSAVQQWERGDENVVCPVSVEQRQNMDTQSSTRVHSRCPIEEGVILTEWGTISPGTLIAAIASSLEAQTVSVTDILNADIFQEDIAEPLMVSAKQEWVEDIETLNVVDAERQTSGADISNIWVSTLAGDLAEVVINQGPRVGAAPQRLTVGSNSRWNDTLLPRHHYLLTQNGTGVDWHFTDAEILAGIDGLILAQYIPTWVEQRRTLRLSQVIDMYYSEGGVSFEPSVKACNRQALFNKIFSNEALSTETARFAHVLSLRQITVYIPVEEMERITTAAVTAFVNYVPSLLRQNQLNCRASYSVPVMDLVVVTDGSWKGYDVEQFISWVGGALELNLQRSRLSLLHGNTGQWIVPPSDNLTAVFSHMSNFTEEWPTSINLARIISTTMLYSQNKTLLDIERQASAGPSTVVLIVSPSDRPSSVDLERARELMNTFRTTYFDVYFAYLAQDTTDFQNINNEYLDYSELFLTTPSTRVQDVINTVDTFLVKSEIPTSIFGPHCPVNGTTYNQTEYEDFVLPGRLRSYRIHPFYMRRQNLINVQFRNNGQGRLLACMWRGAESSHSCQSIVDREIHIFNLTNPCPSTDFCPPAHFTVEVLNTTNLCAHNDCRLPHQVGYYVQHSGLQCLSIRGSANSITSSRTNLFLIIIISIYLIKCT</sequence>
<accession>A0A1E1WAR7</accession>